<sequence length="156" mass="17772">MSGVYQRNREVSEYKFFTQAIAIRVEVNKLMASSSVVPKAYRLLNAVPTVETARSIVYNVNRADCFYPNTSFNALERKRYLTLAIADCEQLMLDMQCLMDIGLPVNANRFDELAAMVEEEIKLLKGARKNVRVTGKKSTEERIAEAEAELERLRSL</sequence>
<evidence type="ECO:0000313" key="2">
    <source>
        <dbReference type="Proteomes" id="UP000368032"/>
    </source>
</evidence>
<gene>
    <name evidence="1" type="ORF">CKJAJONC_01174</name>
</gene>
<dbReference type="RefSeq" id="WP_226812390.1">
    <property type="nucleotide sequence ID" value="NZ_CABWIF010000002.1"/>
</dbReference>
<protein>
    <recommendedName>
        <fullName evidence="3">Four helix bundle protein</fullName>
    </recommendedName>
</protein>
<organism evidence="1 2">
    <name type="scientific">Collinsella aerofaciens</name>
    <dbReference type="NCBI Taxonomy" id="74426"/>
    <lineage>
        <taxon>Bacteria</taxon>
        <taxon>Bacillati</taxon>
        <taxon>Actinomycetota</taxon>
        <taxon>Coriobacteriia</taxon>
        <taxon>Coriobacteriales</taxon>
        <taxon>Coriobacteriaceae</taxon>
        <taxon>Collinsella</taxon>
    </lineage>
</organism>
<evidence type="ECO:0008006" key="3">
    <source>
        <dbReference type="Google" id="ProtNLM"/>
    </source>
</evidence>
<dbReference type="AlphaFoldDB" id="A0A5K1IK38"/>
<reference evidence="1 2" key="1">
    <citation type="submission" date="2019-10" db="EMBL/GenBank/DDBJ databases">
        <authorList>
            <person name="Wolf R A."/>
        </authorList>
    </citation>
    <scope>NUCLEOTIDE SEQUENCE [LARGE SCALE GENOMIC DNA]</scope>
    <source>
        <strain evidence="1">Collinsella_aerofaciens_DSM_13712</strain>
    </source>
</reference>
<name>A0A5K1IK38_9ACTN</name>
<evidence type="ECO:0000313" key="1">
    <source>
        <dbReference type="EMBL" id="VWL87673.1"/>
    </source>
</evidence>
<accession>A0A5K1IK38</accession>
<proteinExistence type="predicted"/>
<dbReference type="Proteomes" id="UP000368032">
    <property type="component" value="Unassembled WGS sequence"/>
</dbReference>
<dbReference type="EMBL" id="CABWIF010000002">
    <property type="protein sequence ID" value="VWL87673.1"/>
    <property type="molecule type" value="Genomic_DNA"/>
</dbReference>